<keyword evidence="1" id="KW-1185">Reference proteome</keyword>
<dbReference type="AlphaFoldDB" id="A0A1I8AS95"/>
<protein>
    <submittedName>
        <fullName evidence="2">Kinesin motor domain-containing protein</fullName>
    </submittedName>
</protein>
<evidence type="ECO:0000313" key="1">
    <source>
        <dbReference type="Proteomes" id="UP000095287"/>
    </source>
</evidence>
<dbReference type="WBParaSite" id="L893_g8645.t1">
    <property type="protein sequence ID" value="L893_g8645.t1"/>
    <property type="gene ID" value="L893_g8645"/>
</dbReference>
<dbReference type="Proteomes" id="UP000095287">
    <property type="component" value="Unplaced"/>
</dbReference>
<reference evidence="2" key="1">
    <citation type="submission" date="2016-11" db="UniProtKB">
        <authorList>
            <consortium name="WormBaseParasite"/>
        </authorList>
    </citation>
    <scope>IDENTIFICATION</scope>
</reference>
<evidence type="ECO:0000313" key="2">
    <source>
        <dbReference type="WBParaSite" id="L893_g8645.t1"/>
    </source>
</evidence>
<proteinExistence type="predicted"/>
<accession>A0A1I8AS95</accession>
<name>A0A1I8AS95_9BILA</name>
<sequence>MCVAAWEVQAHVLGYGARREHGDIVQVSRSQPRMLNSQVAMSKIQLLQIPGAQKQTFKESLLLACDLIKSISIADHIDTDLSRALLAGAATTAAKEKIVSSQKRRKESEEERCKTGLHAHLSTTAIAFTFSRNAATTEGLGLTTTSATSHDDDDALRAHHHSLGCCCCCRGLHFVTGREHRLKCIVVVVVVEAPGARATRTLREEVEREQPAVASAFEISFLSAKKEDVKQLRVVNVTLREINESVFFSP</sequence>
<organism evidence="1 2">
    <name type="scientific">Steinernema glaseri</name>
    <dbReference type="NCBI Taxonomy" id="37863"/>
    <lineage>
        <taxon>Eukaryota</taxon>
        <taxon>Metazoa</taxon>
        <taxon>Ecdysozoa</taxon>
        <taxon>Nematoda</taxon>
        <taxon>Chromadorea</taxon>
        <taxon>Rhabditida</taxon>
        <taxon>Tylenchina</taxon>
        <taxon>Panagrolaimomorpha</taxon>
        <taxon>Strongyloidoidea</taxon>
        <taxon>Steinernematidae</taxon>
        <taxon>Steinernema</taxon>
    </lineage>
</organism>